<dbReference type="EC" id="1.17.99.6" evidence="10"/>
<dbReference type="EMBL" id="DRTX01000156">
    <property type="protein sequence ID" value="HHF53327.1"/>
    <property type="molecule type" value="Genomic_DNA"/>
</dbReference>
<dbReference type="PROSITE" id="PS51379">
    <property type="entry name" value="4FE4S_FER_2"/>
    <property type="match status" value="1"/>
</dbReference>
<dbReference type="Pfam" id="PF13484">
    <property type="entry name" value="Fer4_16"/>
    <property type="match status" value="1"/>
</dbReference>
<dbReference type="PROSITE" id="PS00198">
    <property type="entry name" value="4FE4S_FER_1"/>
    <property type="match status" value="1"/>
</dbReference>
<keyword evidence="8" id="KW-0411">Iron-sulfur</keyword>
<feature type="domain" description="4Fe-4S ferredoxin-type" evidence="9">
    <location>
        <begin position="175"/>
        <end position="204"/>
    </location>
</feature>
<evidence type="ECO:0000256" key="4">
    <source>
        <dbReference type="ARBA" id="ARBA00022723"/>
    </source>
</evidence>
<accession>A0A7V5HN58</accession>
<comment type="caution">
    <text evidence="10">The sequence shown here is derived from an EMBL/GenBank/DDBJ whole genome shotgun (WGS) entry which is preliminary data.</text>
</comment>
<keyword evidence="2" id="KW-0963">Cytoplasm</keyword>
<keyword evidence="1" id="KW-0004">4Fe-4S</keyword>
<evidence type="ECO:0000259" key="9">
    <source>
        <dbReference type="PROSITE" id="PS51379"/>
    </source>
</evidence>
<evidence type="ECO:0000256" key="2">
    <source>
        <dbReference type="ARBA" id="ARBA00022490"/>
    </source>
</evidence>
<evidence type="ECO:0000256" key="6">
    <source>
        <dbReference type="ARBA" id="ARBA00023002"/>
    </source>
</evidence>
<dbReference type="GO" id="GO:0008616">
    <property type="term" value="P:tRNA queuosine(34) biosynthetic process"/>
    <property type="evidence" value="ECO:0007669"/>
    <property type="project" value="UniProtKB-KW"/>
</dbReference>
<dbReference type="PANTHER" id="PTHR30002:SF4">
    <property type="entry name" value="EPOXYQUEUOSINE REDUCTASE"/>
    <property type="match status" value="1"/>
</dbReference>
<protein>
    <submittedName>
        <fullName evidence="10">tRNA epoxyqueuosine(34) reductase QueG</fullName>
        <ecNumber evidence="10">1.17.99.6</ecNumber>
    </submittedName>
</protein>
<dbReference type="Gene3D" id="3.30.70.20">
    <property type="match status" value="1"/>
</dbReference>
<name>A0A7V5HN58_UNCW3</name>
<reference evidence="10" key="1">
    <citation type="journal article" date="2020" name="mSystems">
        <title>Genome- and Community-Level Interaction Insights into Carbon Utilization and Element Cycling Functions of Hydrothermarchaeota in Hydrothermal Sediment.</title>
        <authorList>
            <person name="Zhou Z."/>
            <person name="Liu Y."/>
            <person name="Xu W."/>
            <person name="Pan J."/>
            <person name="Luo Z.H."/>
            <person name="Li M."/>
        </authorList>
    </citation>
    <scope>NUCLEOTIDE SEQUENCE [LARGE SCALE GENOMIC DNA]</scope>
    <source>
        <strain evidence="10">HyVt-96</strain>
    </source>
</reference>
<dbReference type="InterPro" id="IPR017896">
    <property type="entry name" value="4Fe4S_Fe-S-bd"/>
</dbReference>
<evidence type="ECO:0000256" key="3">
    <source>
        <dbReference type="ARBA" id="ARBA00022694"/>
    </source>
</evidence>
<dbReference type="AlphaFoldDB" id="A0A7V5HN58"/>
<dbReference type="GO" id="GO:0051539">
    <property type="term" value="F:4 iron, 4 sulfur cluster binding"/>
    <property type="evidence" value="ECO:0007669"/>
    <property type="project" value="UniProtKB-KW"/>
</dbReference>
<dbReference type="PANTHER" id="PTHR30002">
    <property type="entry name" value="EPOXYQUEUOSINE REDUCTASE"/>
    <property type="match status" value="1"/>
</dbReference>
<evidence type="ECO:0000256" key="5">
    <source>
        <dbReference type="ARBA" id="ARBA00022785"/>
    </source>
</evidence>
<keyword evidence="6 10" id="KW-0560">Oxidoreductase</keyword>
<keyword evidence="7" id="KW-0408">Iron</keyword>
<evidence type="ECO:0000256" key="8">
    <source>
        <dbReference type="ARBA" id="ARBA00023014"/>
    </source>
</evidence>
<dbReference type="SUPFAM" id="SSF46548">
    <property type="entry name" value="alpha-helical ferredoxin"/>
    <property type="match status" value="1"/>
</dbReference>
<dbReference type="InterPro" id="IPR013542">
    <property type="entry name" value="QueG_DUF1730"/>
</dbReference>
<organism evidence="10">
    <name type="scientific">candidate division WOR-3 bacterium</name>
    <dbReference type="NCBI Taxonomy" id="2052148"/>
    <lineage>
        <taxon>Bacteria</taxon>
        <taxon>Bacteria division WOR-3</taxon>
    </lineage>
</organism>
<evidence type="ECO:0000313" key="10">
    <source>
        <dbReference type="EMBL" id="HHF53327.1"/>
    </source>
</evidence>
<keyword evidence="5" id="KW-0671">Queuosine biosynthesis</keyword>
<dbReference type="InterPro" id="IPR017900">
    <property type="entry name" value="4Fe4S_Fe_S_CS"/>
</dbReference>
<keyword evidence="4" id="KW-0479">Metal-binding</keyword>
<proteinExistence type="predicted"/>
<dbReference type="InterPro" id="IPR004453">
    <property type="entry name" value="QueG"/>
</dbReference>
<dbReference type="NCBIfam" id="TIGR00276">
    <property type="entry name" value="tRNA epoxyqueuosine(34) reductase QueG"/>
    <property type="match status" value="1"/>
</dbReference>
<keyword evidence="3" id="KW-0819">tRNA processing</keyword>
<dbReference type="GO" id="GO:0046872">
    <property type="term" value="F:metal ion binding"/>
    <property type="evidence" value="ECO:0007669"/>
    <property type="project" value="UniProtKB-KW"/>
</dbReference>
<evidence type="ECO:0000256" key="7">
    <source>
        <dbReference type="ARBA" id="ARBA00023004"/>
    </source>
</evidence>
<dbReference type="Proteomes" id="UP000886050">
    <property type="component" value="Unassembled WGS sequence"/>
</dbReference>
<gene>
    <name evidence="10" type="primary">queG</name>
    <name evidence="10" type="ORF">ENL43_03070</name>
</gene>
<dbReference type="Pfam" id="PF08331">
    <property type="entry name" value="QueG_DUF1730"/>
    <property type="match status" value="1"/>
</dbReference>
<sequence>MIEEVKDYIKELGIEIFAVIKPPDFSFRKDYLIRWISNGFHGEMDYMARNLEKRLSPEKLYPEVKSILIVGVPYDTLRWKDIDKKDRGLISKYAIRKDYHRVIKKKLKELLIFLREKNSEVQGRIFVDSAPVLEKELARLAGIGFIGKNTMLISKNIGSYFFLGELFLNIELEEIKYSPVPLLCASCKRCMEACPSGAIIKPYILDASRCISYLTIEYKGIIKDDLENAMGQWIFGCDECQEVCPFNRKNEPLEVSLIPEEKRLANIKLEELILLKKEDFEETFKGTPVKRAGYEMFMRNVFIAAGNSHNPSLCPLLEKRKKDFDKNKVISHHLKRAIKKLRE</sequence>
<dbReference type="GO" id="GO:0052693">
    <property type="term" value="F:epoxyqueuosine reductase activity"/>
    <property type="evidence" value="ECO:0007669"/>
    <property type="project" value="UniProtKB-EC"/>
</dbReference>
<evidence type="ECO:0000256" key="1">
    <source>
        <dbReference type="ARBA" id="ARBA00022485"/>
    </source>
</evidence>